<dbReference type="RefSeq" id="WP_212491561.1">
    <property type="nucleotide sequence ID" value="NZ_JAFCJH010000001.1"/>
</dbReference>
<keyword evidence="2" id="KW-1185">Reference proteome</keyword>
<comment type="caution">
    <text evidence="1">The sequence shown here is derived from an EMBL/GenBank/DDBJ whole genome shotgun (WGS) entry which is preliminary data.</text>
</comment>
<sequence length="50" mass="5937">MKLLEASGWQKFDQEAGRVYPHLKKEHEDLREILKRFAALSAIREAKKNR</sequence>
<protein>
    <submittedName>
        <fullName evidence="1">Uncharacterized protein</fullName>
    </submittedName>
</protein>
<evidence type="ECO:0000313" key="2">
    <source>
        <dbReference type="Proteomes" id="UP001315278"/>
    </source>
</evidence>
<proteinExistence type="predicted"/>
<accession>A0ABS5FB11</accession>
<dbReference type="EMBL" id="JAFCJH010000001">
    <property type="protein sequence ID" value="MBR0793970.1"/>
    <property type="molecule type" value="Genomic_DNA"/>
</dbReference>
<organism evidence="1 2">
    <name type="scientific">Bradyrhizobium jicamae</name>
    <dbReference type="NCBI Taxonomy" id="280332"/>
    <lineage>
        <taxon>Bacteria</taxon>
        <taxon>Pseudomonadati</taxon>
        <taxon>Pseudomonadota</taxon>
        <taxon>Alphaproteobacteria</taxon>
        <taxon>Hyphomicrobiales</taxon>
        <taxon>Nitrobacteraceae</taxon>
        <taxon>Bradyrhizobium</taxon>
    </lineage>
</organism>
<gene>
    <name evidence="1" type="ORF">JQ615_01060</name>
</gene>
<name>A0ABS5FB11_9BRAD</name>
<reference evidence="2" key="1">
    <citation type="journal article" date="2021" name="ISME J.">
        <title>Evolutionary origin and ecological implication of a unique nif island in free-living Bradyrhizobium lineages.</title>
        <authorList>
            <person name="Tao J."/>
        </authorList>
    </citation>
    <scope>NUCLEOTIDE SEQUENCE [LARGE SCALE GENOMIC DNA]</scope>
    <source>
        <strain evidence="2">SZCCT0434</strain>
    </source>
</reference>
<evidence type="ECO:0000313" key="1">
    <source>
        <dbReference type="EMBL" id="MBR0793970.1"/>
    </source>
</evidence>
<dbReference type="Proteomes" id="UP001315278">
    <property type="component" value="Unassembled WGS sequence"/>
</dbReference>